<feature type="non-terminal residue" evidence="1">
    <location>
        <position position="1"/>
    </location>
</feature>
<proteinExistence type="predicted"/>
<dbReference type="PANTHER" id="PTHR11439">
    <property type="entry name" value="GAG-POL-RELATED RETROTRANSPOSON"/>
    <property type="match status" value="1"/>
</dbReference>
<dbReference type="CDD" id="cd09272">
    <property type="entry name" value="RNase_HI_RT_Ty1"/>
    <property type="match status" value="1"/>
</dbReference>
<protein>
    <submittedName>
        <fullName evidence="1">Copia-type polyprotein</fullName>
    </submittedName>
</protein>
<comment type="caution">
    <text evidence="1">The sequence shown here is derived from an EMBL/GenBank/DDBJ whole genome shotgun (WGS) entry which is preliminary data.</text>
</comment>
<keyword evidence="2" id="KW-1185">Reference proteome</keyword>
<dbReference type="EMBL" id="LXQA010210467">
    <property type="protein sequence ID" value="MCI34098.1"/>
    <property type="molecule type" value="Genomic_DNA"/>
</dbReference>
<name>A0A392RBS1_9FABA</name>
<evidence type="ECO:0000313" key="2">
    <source>
        <dbReference type="Proteomes" id="UP000265520"/>
    </source>
</evidence>
<sequence length="91" mass="10335">AISWSSKKQPIVTLSTTEAEYVVAASCACQCIWLRNVLKHLRNDQISCTKIYCDNSSSIKLSKNFIMHGRCKHIDVRFHLLSSVTADHRIN</sequence>
<evidence type="ECO:0000313" key="1">
    <source>
        <dbReference type="EMBL" id="MCI34098.1"/>
    </source>
</evidence>
<dbReference type="Proteomes" id="UP000265520">
    <property type="component" value="Unassembled WGS sequence"/>
</dbReference>
<accession>A0A392RBS1</accession>
<reference evidence="1 2" key="1">
    <citation type="journal article" date="2018" name="Front. Plant Sci.">
        <title>Red Clover (Trifolium pratense) and Zigzag Clover (T. medium) - A Picture of Genomic Similarities and Differences.</title>
        <authorList>
            <person name="Dluhosova J."/>
            <person name="Istvanek J."/>
            <person name="Nedelnik J."/>
            <person name="Repkova J."/>
        </authorList>
    </citation>
    <scope>NUCLEOTIDE SEQUENCE [LARGE SCALE GENOMIC DNA]</scope>
    <source>
        <strain evidence="2">cv. 10/8</strain>
        <tissue evidence="1">Leaf</tissue>
    </source>
</reference>
<dbReference type="AlphaFoldDB" id="A0A392RBS1"/>
<dbReference type="PANTHER" id="PTHR11439:SF517">
    <property type="entry name" value="CYSTEINE-RICH RLK (RECEPTOR-LIKE PROTEIN KINASE) 8"/>
    <property type="match status" value="1"/>
</dbReference>
<organism evidence="1 2">
    <name type="scientific">Trifolium medium</name>
    <dbReference type="NCBI Taxonomy" id="97028"/>
    <lineage>
        <taxon>Eukaryota</taxon>
        <taxon>Viridiplantae</taxon>
        <taxon>Streptophyta</taxon>
        <taxon>Embryophyta</taxon>
        <taxon>Tracheophyta</taxon>
        <taxon>Spermatophyta</taxon>
        <taxon>Magnoliopsida</taxon>
        <taxon>eudicotyledons</taxon>
        <taxon>Gunneridae</taxon>
        <taxon>Pentapetalae</taxon>
        <taxon>rosids</taxon>
        <taxon>fabids</taxon>
        <taxon>Fabales</taxon>
        <taxon>Fabaceae</taxon>
        <taxon>Papilionoideae</taxon>
        <taxon>50 kb inversion clade</taxon>
        <taxon>NPAAA clade</taxon>
        <taxon>Hologalegina</taxon>
        <taxon>IRL clade</taxon>
        <taxon>Trifolieae</taxon>
        <taxon>Trifolium</taxon>
    </lineage>
</organism>